<dbReference type="Proteomes" id="UP000037035">
    <property type="component" value="Unassembled WGS sequence"/>
</dbReference>
<evidence type="ECO:0000313" key="3">
    <source>
        <dbReference type="Proteomes" id="UP000037035"/>
    </source>
</evidence>
<dbReference type="EMBL" id="LAVV01008631">
    <property type="protein sequence ID" value="KNZ52329.1"/>
    <property type="molecule type" value="Genomic_DNA"/>
</dbReference>
<feature type="transmembrane region" description="Helical" evidence="1">
    <location>
        <begin position="12"/>
        <end position="30"/>
    </location>
</feature>
<keyword evidence="3" id="KW-1185">Reference proteome</keyword>
<proteinExistence type="predicted"/>
<evidence type="ECO:0000256" key="1">
    <source>
        <dbReference type="SAM" id="Phobius"/>
    </source>
</evidence>
<keyword evidence="1" id="KW-0812">Transmembrane</keyword>
<dbReference type="AlphaFoldDB" id="A0A0L6UUZ9"/>
<evidence type="ECO:0000313" key="2">
    <source>
        <dbReference type="EMBL" id="KNZ52329.1"/>
    </source>
</evidence>
<feature type="transmembrane region" description="Helical" evidence="1">
    <location>
        <begin position="37"/>
        <end position="54"/>
    </location>
</feature>
<keyword evidence="1" id="KW-1133">Transmembrane helix</keyword>
<name>A0A0L6UUZ9_9BASI</name>
<feature type="non-terminal residue" evidence="2">
    <location>
        <position position="1"/>
    </location>
</feature>
<keyword evidence="1" id="KW-0472">Membrane</keyword>
<accession>A0A0L6UUZ9</accession>
<organism evidence="2 3">
    <name type="scientific">Puccinia sorghi</name>
    <dbReference type="NCBI Taxonomy" id="27349"/>
    <lineage>
        <taxon>Eukaryota</taxon>
        <taxon>Fungi</taxon>
        <taxon>Dikarya</taxon>
        <taxon>Basidiomycota</taxon>
        <taxon>Pucciniomycotina</taxon>
        <taxon>Pucciniomycetes</taxon>
        <taxon>Pucciniales</taxon>
        <taxon>Pucciniaceae</taxon>
        <taxon>Puccinia</taxon>
    </lineage>
</organism>
<comment type="caution">
    <text evidence="2">The sequence shown here is derived from an EMBL/GenBank/DDBJ whole genome shotgun (WGS) entry which is preliminary data.</text>
</comment>
<sequence>FKFYWEQVGGFLEVLFPFFFEGIGVIFHLFSESEGKFFCFFGGLLLIILTGWPIEPLLLLGSFVDFYPLIHHYHIQREVEFWMIFNNLKGGRDNDSKSWKVLGGYGTPSGAGGAGDGIGASGGVGGAWGGCGEGVGAGGKVGGVGGDAGTGVNTSTADNTFVNRRMGFKIKNHLHSFKSSILFFIAHVINLETKLGITKLGQINEQSLDQTDNPNNHKNPMNILHHNSSQWLMKWFAIEVNLCKPDLFQKGIKCLKIDNKAAPIFVNKTKRPLATPFDPKNGAKDKASCTCWSLSVRLLIFSLHLKAPHIKHCPPCLHHSSSIFTLNLLRPVLSISTDPTSGEMITKIDQYPTKSLDKLCYICVMVLDTNFNTSFWKKHADFIYENYHISLNEEVNIFKTAACTIESAFDSNMKNPNTLQPVASEKKSFFLCVVQTSTHQFKWNSSQDQALPY</sequence>
<dbReference type="VEuPathDB" id="FungiDB:VP01_3616g1"/>
<reference evidence="2 3" key="1">
    <citation type="submission" date="2015-08" db="EMBL/GenBank/DDBJ databases">
        <title>Next Generation Sequencing and Analysis of the Genome of Puccinia sorghi L Schw, the Causal Agent of Maize Common Rust.</title>
        <authorList>
            <person name="Rochi L."/>
            <person name="Burguener G."/>
            <person name="Darino M."/>
            <person name="Turjanski A."/>
            <person name="Kreff E."/>
            <person name="Dieguez M.J."/>
            <person name="Sacco F."/>
        </authorList>
    </citation>
    <scope>NUCLEOTIDE SEQUENCE [LARGE SCALE GENOMIC DNA]</scope>
    <source>
        <strain evidence="2 3">RO10H11247</strain>
    </source>
</reference>
<gene>
    <name evidence="2" type="ORF">VP01_3616g1</name>
</gene>
<protein>
    <submittedName>
        <fullName evidence="2">Uncharacterized protein</fullName>
    </submittedName>
</protein>